<dbReference type="EMBL" id="BART01004493">
    <property type="protein sequence ID" value="GAG71480.1"/>
    <property type="molecule type" value="Genomic_DNA"/>
</dbReference>
<evidence type="ECO:0000256" key="1">
    <source>
        <dbReference type="ARBA" id="ARBA00001933"/>
    </source>
</evidence>
<evidence type="ECO:0000313" key="4">
    <source>
        <dbReference type="EMBL" id="GAG71480.1"/>
    </source>
</evidence>
<name>X0ZP25_9ZZZZ</name>
<comment type="cofactor">
    <cofactor evidence="1">
        <name>pyridoxal 5'-phosphate</name>
        <dbReference type="ChEBI" id="CHEBI:597326"/>
    </cofactor>
</comment>
<dbReference type="GO" id="GO:0004123">
    <property type="term" value="F:cystathionine gamma-lyase activity"/>
    <property type="evidence" value="ECO:0007669"/>
    <property type="project" value="TreeGrafter"/>
</dbReference>
<dbReference type="PROSITE" id="PS00868">
    <property type="entry name" value="CYS_MET_METAB_PP"/>
    <property type="match status" value="1"/>
</dbReference>
<evidence type="ECO:0000256" key="3">
    <source>
        <dbReference type="ARBA" id="ARBA00022898"/>
    </source>
</evidence>
<keyword evidence="3" id="KW-0663">Pyridoxal phosphate</keyword>
<dbReference type="AlphaFoldDB" id="X0ZP25"/>
<reference evidence="4" key="1">
    <citation type="journal article" date="2014" name="Front. Microbiol.">
        <title>High frequency of phylogenetically diverse reductive dehalogenase-homologous genes in deep subseafloor sedimentary metagenomes.</title>
        <authorList>
            <person name="Kawai M."/>
            <person name="Futagami T."/>
            <person name="Toyoda A."/>
            <person name="Takaki Y."/>
            <person name="Nishi S."/>
            <person name="Hori S."/>
            <person name="Arai W."/>
            <person name="Tsubouchi T."/>
            <person name="Morono Y."/>
            <person name="Uchiyama I."/>
            <person name="Ito T."/>
            <person name="Fujiyama A."/>
            <person name="Inagaki F."/>
            <person name="Takami H."/>
        </authorList>
    </citation>
    <scope>NUCLEOTIDE SEQUENCE</scope>
    <source>
        <strain evidence="4">Expedition CK06-06</strain>
    </source>
</reference>
<dbReference type="GO" id="GO:0003962">
    <property type="term" value="F:cystathionine gamma-synthase activity"/>
    <property type="evidence" value="ECO:0007669"/>
    <property type="project" value="TreeGrafter"/>
</dbReference>
<gene>
    <name evidence="4" type="ORF">S01H4_11234</name>
</gene>
<dbReference type="GO" id="GO:0019343">
    <property type="term" value="P:cysteine biosynthetic process via cystathionine"/>
    <property type="evidence" value="ECO:0007669"/>
    <property type="project" value="TreeGrafter"/>
</dbReference>
<proteinExistence type="inferred from homology"/>
<dbReference type="GO" id="GO:0019346">
    <property type="term" value="P:transsulfuration"/>
    <property type="evidence" value="ECO:0007669"/>
    <property type="project" value="InterPro"/>
</dbReference>
<dbReference type="SUPFAM" id="SSF53383">
    <property type="entry name" value="PLP-dependent transferases"/>
    <property type="match status" value="1"/>
</dbReference>
<dbReference type="PANTHER" id="PTHR11808:SF15">
    <property type="entry name" value="CYSTATHIONINE GAMMA-LYASE"/>
    <property type="match status" value="1"/>
</dbReference>
<dbReference type="InterPro" id="IPR054542">
    <property type="entry name" value="Cys_met_metab_PP"/>
</dbReference>
<protein>
    <recommendedName>
        <fullName evidence="5">Cystathionine gamma-synthase</fullName>
    </recommendedName>
</protein>
<dbReference type="FunFam" id="3.40.640.10:FF:000046">
    <property type="entry name" value="Cystathionine gamma-lyase"/>
    <property type="match status" value="1"/>
</dbReference>
<comment type="caution">
    <text evidence="4">The sequence shown here is derived from an EMBL/GenBank/DDBJ whole genome shotgun (WGS) entry which is preliminary data.</text>
</comment>
<evidence type="ECO:0008006" key="5">
    <source>
        <dbReference type="Google" id="ProtNLM"/>
    </source>
</evidence>
<dbReference type="InterPro" id="IPR015424">
    <property type="entry name" value="PyrdxlP-dep_Trfase"/>
</dbReference>
<dbReference type="InterPro" id="IPR015421">
    <property type="entry name" value="PyrdxlP-dep_Trfase_major"/>
</dbReference>
<dbReference type="Pfam" id="PF01053">
    <property type="entry name" value="Cys_Met_Meta_PP"/>
    <property type="match status" value="1"/>
</dbReference>
<dbReference type="GO" id="GO:0030170">
    <property type="term" value="F:pyridoxal phosphate binding"/>
    <property type="evidence" value="ECO:0007669"/>
    <property type="project" value="InterPro"/>
</dbReference>
<dbReference type="InterPro" id="IPR000277">
    <property type="entry name" value="Cys/Met-Metab_PyrdxlP-dep_enz"/>
</dbReference>
<dbReference type="PANTHER" id="PTHR11808">
    <property type="entry name" value="TRANS-SULFURATION ENZYME FAMILY MEMBER"/>
    <property type="match status" value="1"/>
</dbReference>
<dbReference type="GO" id="GO:0005737">
    <property type="term" value="C:cytoplasm"/>
    <property type="evidence" value="ECO:0007669"/>
    <property type="project" value="TreeGrafter"/>
</dbReference>
<feature type="non-terminal residue" evidence="4">
    <location>
        <position position="218"/>
    </location>
</feature>
<organism evidence="4">
    <name type="scientific">marine sediment metagenome</name>
    <dbReference type="NCBI Taxonomy" id="412755"/>
    <lineage>
        <taxon>unclassified sequences</taxon>
        <taxon>metagenomes</taxon>
        <taxon>ecological metagenomes</taxon>
    </lineage>
</organism>
<evidence type="ECO:0000256" key="2">
    <source>
        <dbReference type="ARBA" id="ARBA00009077"/>
    </source>
</evidence>
<comment type="similarity">
    <text evidence="2">Belongs to the trans-sulfuration enzymes family.</text>
</comment>
<accession>X0ZP25</accession>
<dbReference type="Gene3D" id="3.40.640.10">
    <property type="entry name" value="Type I PLP-dependent aspartate aminotransferase-like (Major domain)"/>
    <property type="match status" value="1"/>
</dbReference>
<sequence length="218" mass="23718">MKKNFSFETLAIHAGQPPDPTTGAVMTPIFQTSTYEQEAVGVHKGFEYSRTANPTRSALEACLTALEMGSHGFAFASGMAATDAVLKLLDPGDHILTTSDLYGGSYRIFQHVYAKYDIHTTYVPVDAIDQLQDYIQPETRLVWLESPSNPYLHIIDIGEISDSLKKVANPPLLCVDNTFATPYLQQPLTLGADIVLHSTTKYLGGHSDVIGGSLIVAD</sequence>